<dbReference type="EMBL" id="VOHY01000008">
    <property type="protein sequence ID" value="TWV73691.1"/>
    <property type="molecule type" value="Genomic_DNA"/>
</dbReference>
<protein>
    <submittedName>
        <fullName evidence="1">6-bladed beta-propeller</fullName>
    </submittedName>
</protein>
<evidence type="ECO:0000313" key="1">
    <source>
        <dbReference type="EMBL" id="TWV73691.1"/>
    </source>
</evidence>
<comment type="caution">
    <text evidence="1">The sequence shown here is derived from an EMBL/GenBank/DDBJ whole genome shotgun (WGS) entry which is preliminary data.</text>
</comment>
<sequence length="421" mass="48650">MMDKAMRMILILGVMVLGFTACSNKKTVDTNSVVRDNIIHLSTAIKNVREEMMLSELVDSVSYIPLETNPNCMLGNYQRLTFSPQYIFYSNYCFDWNGQFLFRIGSQGQGACEDIYVHVADIVYLNNHFYGNASKIIEYDDRGKCTGKELSWFTQKTMDTAPVGYLVNQVCFAPAGENLMFYNFPDTVYFINTDYEFVAKRSMMPWGRKGGAPSMSGGDPRFKYTSYYKDTTLFYNFYTDTVFTVTPTSLMPRWVVELDEELRFPTRYLYEDGLLSEAFKCWESGNLENAKMIKLLDHKYMVSGVFETERFVFLSVYECMPFRELRKLPETPPLTAIYNKRTGETFAVKQVVDDLGGMKAFFPSWGAYNEKLLATIWPYKLKEFIEEEQSAGRTVAPQILNLMQRVREDDNPVLIIAHLKK</sequence>
<gene>
    <name evidence="1" type="ORF">FSA08_11875</name>
</gene>
<evidence type="ECO:0000313" key="2">
    <source>
        <dbReference type="Proteomes" id="UP000318041"/>
    </source>
</evidence>
<dbReference type="AlphaFoldDB" id="A0A5C6L913"/>
<organism evidence="1 2">
    <name type="scientific">Bacteroides fragilis</name>
    <dbReference type="NCBI Taxonomy" id="817"/>
    <lineage>
        <taxon>Bacteria</taxon>
        <taxon>Pseudomonadati</taxon>
        <taxon>Bacteroidota</taxon>
        <taxon>Bacteroidia</taxon>
        <taxon>Bacteroidales</taxon>
        <taxon>Bacteroidaceae</taxon>
        <taxon>Bacteroides</taxon>
    </lineage>
</organism>
<dbReference type="PROSITE" id="PS51257">
    <property type="entry name" value="PROKAR_LIPOPROTEIN"/>
    <property type="match status" value="1"/>
</dbReference>
<dbReference type="Pfam" id="PF17170">
    <property type="entry name" value="DUF5128"/>
    <property type="match status" value="1"/>
</dbReference>
<accession>A0A5C6L913</accession>
<reference evidence="1 2" key="1">
    <citation type="submission" date="2019-08" db="EMBL/GenBank/DDBJ databases">
        <title>Genome sequencing of Bacteroides fragilis Sample_iSURF_9.</title>
        <authorList>
            <person name="Chandler J.E."/>
            <person name="Ruoff K.L."/>
            <person name="Price C.E."/>
            <person name="Valls R.A."/>
            <person name="O'Toole G.A."/>
        </authorList>
    </citation>
    <scope>NUCLEOTIDE SEQUENCE [LARGE SCALE GENOMIC DNA]</scope>
    <source>
        <strain evidence="1 2">CFPLTA004_1B</strain>
    </source>
</reference>
<proteinExistence type="predicted"/>
<name>A0A5C6L913_BACFG</name>
<dbReference type="Proteomes" id="UP000318041">
    <property type="component" value="Unassembled WGS sequence"/>
</dbReference>